<reference evidence="1" key="1">
    <citation type="submission" date="2023-07" db="EMBL/GenBank/DDBJ databases">
        <authorList>
            <consortium name="AG Swart"/>
            <person name="Singh M."/>
            <person name="Singh A."/>
            <person name="Seah K."/>
            <person name="Emmerich C."/>
        </authorList>
    </citation>
    <scope>NUCLEOTIDE SEQUENCE</scope>
    <source>
        <strain evidence="1">DP1</strain>
    </source>
</reference>
<sequence>MQRTLNKTLLSLFEIFLQGYSSNQVRLNKYPGEFRRKMQKYFSSKSFQIRWRIVIECYKVRNNRNTLETTYGELKIVHQYFRMKQQKRLLLWCWKR</sequence>
<evidence type="ECO:0000313" key="2">
    <source>
        <dbReference type="Proteomes" id="UP001295684"/>
    </source>
</evidence>
<gene>
    <name evidence="1" type="ORF">ECRASSUSDP1_LOCUS7015</name>
</gene>
<organism evidence="1 2">
    <name type="scientific">Euplotes crassus</name>
    <dbReference type="NCBI Taxonomy" id="5936"/>
    <lineage>
        <taxon>Eukaryota</taxon>
        <taxon>Sar</taxon>
        <taxon>Alveolata</taxon>
        <taxon>Ciliophora</taxon>
        <taxon>Intramacronucleata</taxon>
        <taxon>Spirotrichea</taxon>
        <taxon>Hypotrichia</taxon>
        <taxon>Euplotida</taxon>
        <taxon>Euplotidae</taxon>
        <taxon>Moneuplotes</taxon>
    </lineage>
</organism>
<evidence type="ECO:0000313" key="1">
    <source>
        <dbReference type="EMBL" id="CAI2365719.1"/>
    </source>
</evidence>
<comment type="caution">
    <text evidence="1">The sequence shown here is derived from an EMBL/GenBank/DDBJ whole genome shotgun (WGS) entry which is preliminary data.</text>
</comment>
<dbReference type="EMBL" id="CAMPGE010006819">
    <property type="protein sequence ID" value="CAI2365719.1"/>
    <property type="molecule type" value="Genomic_DNA"/>
</dbReference>
<dbReference type="AlphaFoldDB" id="A0AAD1UBH6"/>
<protein>
    <submittedName>
        <fullName evidence="1">Uncharacterized protein</fullName>
    </submittedName>
</protein>
<accession>A0AAD1UBH6</accession>
<proteinExistence type="predicted"/>
<name>A0AAD1UBH6_EUPCR</name>
<dbReference type="Proteomes" id="UP001295684">
    <property type="component" value="Unassembled WGS sequence"/>
</dbReference>
<keyword evidence="2" id="KW-1185">Reference proteome</keyword>